<evidence type="ECO:0000313" key="1">
    <source>
        <dbReference type="EMBL" id="ROP33764.1"/>
    </source>
</evidence>
<evidence type="ECO:0000313" key="2">
    <source>
        <dbReference type="Proteomes" id="UP000271683"/>
    </source>
</evidence>
<comment type="caution">
    <text evidence="1">The sequence shown here is derived from an EMBL/GenBank/DDBJ whole genome shotgun (WGS) entry which is preliminary data.</text>
</comment>
<accession>A0A3N1GU84</accession>
<gene>
    <name evidence="1" type="ORF">EDD30_6804</name>
</gene>
<dbReference type="Proteomes" id="UP000271683">
    <property type="component" value="Unassembled WGS sequence"/>
</dbReference>
<dbReference type="AlphaFoldDB" id="A0A3N1GU84"/>
<protein>
    <submittedName>
        <fullName evidence="1">Uncharacterized protein</fullName>
    </submittedName>
</protein>
<sequence>MPIAPAAITLALAELIDRRHAVLDLDGGPGPLRVKDAAPA</sequence>
<organism evidence="1 2">
    <name type="scientific">Couchioplanes caeruleus</name>
    <dbReference type="NCBI Taxonomy" id="56438"/>
    <lineage>
        <taxon>Bacteria</taxon>
        <taxon>Bacillati</taxon>
        <taxon>Actinomycetota</taxon>
        <taxon>Actinomycetes</taxon>
        <taxon>Micromonosporales</taxon>
        <taxon>Micromonosporaceae</taxon>
        <taxon>Couchioplanes</taxon>
    </lineage>
</organism>
<name>A0A3N1GU84_9ACTN</name>
<dbReference type="EMBL" id="RJKL01000001">
    <property type="protein sequence ID" value="ROP33764.1"/>
    <property type="molecule type" value="Genomic_DNA"/>
</dbReference>
<reference evidence="1 2" key="1">
    <citation type="submission" date="2018-11" db="EMBL/GenBank/DDBJ databases">
        <title>Sequencing the genomes of 1000 actinobacteria strains.</title>
        <authorList>
            <person name="Klenk H.-P."/>
        </authorList>
    </citation>
    <scope>NUCLEOTIDE SEQUENCE [LARGE SCALE GENOMIC DNA]</scope>
    <source>
        <strain evidence="1 2">DSM 43634</strain>
    </source>
</reference>
<proteinExistence type="predicted"/>